<organism evidence="2 3">
    <name type="scientific">Trichonephila clavipes</name>
    <name type="common">Golden silk orbweaver</name>
    <name type="synonym">Nephila clavipes</name>
    <dbReference type="NCBI Taxonomy" id="2585209"/>
    <lineage>
        <taxon>Eukaryota</taxon>
        <taxon>Metazoa</taxon>
        <taxon>Ecdysozoa</taxon>
        <taxon>Arthropoda</taxon>
        <taxon>Chelicerata</taxon>
        <taxon>Arachnida</taxon>
        <taxon>Araneae</taxon>
        <taxon>Araneomorphae</taxon>
        <taxon>Entelegynae</taxon>
        <taxon>Araneoidea</taxon>
        <taxon>Nephilidae</taxon>
        <taxon>Trichonephila</taxon>
    </lineage>
</organism>
<feature type="compositionally biased region" description="Basic residues" evidence="1">
    <location>
        <begin position="86"/>
        <end position="97"/>
    </location>
</feature>
<keyword evidence="3" id="KW-1185">Reference proteome</keyword>
<sequence length="165" mass="19292">MNSPDYNDFIDMFNVPTPMASPSHEVMYDSLPPMEQSTVSDSSLEDPMEQSRVLESPLKEPVNSKPPVVSKSPDQPVKKVNSVIHRSPRSKKRRNEKRRNEERWNEKRRNEERWNEETQIEASFWKLVLQTLLKFILFISSVMLLNSNGRELGQCPFCNQTTCHR</sequence>
<dbReference type="Proteomes" id="UP000887159">
    <property type="component" value="Unassembled WGS sequence"/>
</dbReference>
<protein>
    <submittedName>
        <fullName evidence="2">Uncharacterized protein</fullName>
    </submittedName>
</protein>
<dbReference type="AlphaFoldDB" id="A0A8X6SE41"/>
<evidence type="ECO:0000256" key="1">
    <source>
        <dbReference type="SAM" id="MobiDB-lite"/>
    </source>
</evidence>
<comment type="caution">
    <text evidence="2">The sequence shown here is derived from an EMBL/GenBank/DDBJ whole genome shotgun (WGS) entry which is preliminary data.</text>
</comment>
<proteinExistence type="predicted"/>
<feature type="compositionally biased region" description="Basic and acidic residues" evidence="1">
    <location>
        <begin position="98"/>
        <end position="112"/>
    </location>
</feature>
<reference evidence="2" key="1">
    <citation type="submission" date="2020-08" db="EMBL/GenBank/DDBJ databases">
        <title>Multicomponent nature underlies the extraordinary mechanical properties of spider dragline silk.</title>
        <authorList>
            <person name="Kono N."/>
            <person name="Nakamura H."/>
            <person name="Mori M."/>
            <person name="Yoshida Y."/>
            <person name="Ohtoshi R."/>
            <person name="Malay A.D."/>
            <person name="Moran D.A.P."/>
            <person name="Tomita M."/>
            <person name="Numata K."/>
            <person name="Arakawa K."/>
        </authorList>
    </citation>
    <scope>NUCLEOTIDE SEQUENCE</scope>
</reference>
<evidence type="ECO:0000313" key="3">
    <source>
        <dbReference type="Proteomes" id="UP000887159"/>
    </source>
</evidence>
<accession>A0A8X6SE41</accession>
<gene>
    <name evidence="2" type="ORF">TNCV_3183541</name>
</gene>
<name>A0A8X6SE41_TRICX</name>
<feature type="region of interest" description="Disordered" evidence="1">
    <location>
        <begin position="18"/>
        <end position="112"/>
    </location>
</feature>
<evidence type="ECO:0000313" key="2">
    <source>
        <dbReference type="EMBL" id="GFY11516.1"/>
    </source>
</evidence>
<dbReference type="EMBL" id="BMAU01021305">
    <property type="protein sequence ID" value="GFY11516.1"/>
    <property type="molecule type" value="Genomic_DNA"/>
</dbReference>